<evidence type="ECO:0000313" key="3">
    <source>
        <dbReference type="Proteomes" id="UP001157125"/>
    </source>
</evidence>
<dbReference type="Proteomes" id="UP001157125">
    <property type="component" value="Unassembled WGS sequence"/>
</dbReference>
<feature type="compositionally biased region" description="Polar residues" evidence="1">
    <location>
        <begin position="118"/>
        <end position="127"/>
    </location>
</feature>
<comment type="caution">
    <text evidence="2">The sequence shown here is derived from an EMBL/GenBank/DDBJ whole genome shotgun (WGS) entry which is preliminary data.</text>
</comment>
<protein>
    <submittedName>
        <fullName evidence="2">Uncharacterized protein</fullName>
    </submittedName>
</protein>
<feature type="region of interest" description="Disordered" evidence="1">
    <location>
        <begin position="86"/>
        <end position="127"/>
    </location>
</feature>
<evidence type="ECO:0000313" key="2">
    <source>
        <dbReference type="EMBL" id="GMA35205.1"/>
    </source>
</evidence>
<name>A0ABQ6ICW9_9MICO</name>
<proteinExistence type="predicted"/>
<dbReference type="EMBL" id="BSUN01000001">
    <property type="protein sequence ID" value="GMA35205.1"/>
    <property type="molecule type" value="Genomic_DNA"/>
</dbReference>
<sequence length="127" mass="14167">MRVECGELSLRLACVPRVVVVEKRHRVCVRRLDAPLTRRGTARGPLGFDQFVRQSVQHDLDLTAEFWPVVHDHRAARHGLCAHRLDSTAQFRPPGGGDDGGDTDGHDAPTRVRRDAIIQTSRNGSTR</sequence>
<evidence type="ECO:0000256" key="1">
    <source>
        <dbReference type="SAM" id="MobiDB-lite"/>
    </source>
</evidence>
<reference evidence="3" key="1">
    <citation type="journal article" date="2019" name="Int. J. Syst. Evol. Microbiol.">
        <title>The Global Catalogue of Microorganisms (GCM) 10K type strain sequencing project: providing services to taxonomists for standard genome sequencing and annotation.</title>
        <authorList>
            <consortium name="The Broad Institute Genomics Platform"/>
            <consortium name="The Broad Institute Genome Sequencing Center for Infectious Disease"/>
            <person name="Wu L."/>
            <person name="Ma J."/>
        </authorList>
    </citation>
    <scope>NUCLEOTIDE SEQUENCE [LARGE SCALE GENOMIC DNA]</scope>
    <source>
        <strain evidence="3">NBRC 112299</strain>
    </source>
</reference>
<feature type="compositionally biased region" description="Basic and acidic residues" evidence="1">
    <location>
        <begin position="103"/>
        <end position="116"/>
    </location>
</feature>
<gene>
    <name evidence="2" type="ORF">GCM10025876_14090</name>
</gene>
<accession>A0ABQ6ICW9</accession>
<keyword evidence="3" id="KW-1185">Reference proteome</keyword>
<organism evidence="2 3">
    <name type="scientific">Demequina litorisediminis</name>
    <dbReference type="NCBI Taxonomy" id="1849022"/>
    <lineage>
        <taxon>Bacteria</taxon>
        <taxon>Bacillati</taxon>
        <taxon>Actinomycetota</taxon>
        <taxon>Actinomycetes</taxon>
        <taxon>Micrococcales</taxon>
        <taxon>Demequinaceae</taxon>
        <taxon>Demequina</taxon>
    </lineage>
</organism>